<evidence type="ECO:0000256" key="5">
    <source>
        <dbReference type="ARBA" id="ARBA00022912"/>
    </source>
</evidence>
<evidence type="ECO:0000256" key="2">
    <source>
        <dbReference type="ARBA" id="ARBA00013064"/>
    </source>
</evidence>
<dbReference type="PROSITE" id="PS50206">
    <property type="entry name" value="RHODANESE_3"/>
    <property type="match status" value="1"/>
</dbReference>
<proteinExistence type="inferred from homology"/>
<dbReference type="InterPro" id="IPR000751">
    <property type="entry name" value="MPI_Phosphatase"/>
</dbReference>
<evidence type="ECO:0000313" key="8">
    <source>
        <dbReference type="EMBL" id="ELP87380.1"/>
    </source>
</evidence>
<dbReference type="GO" id="GO:0004725">
    <property type="term" value="F:protein tyrosine phosphatase activity"/>
    <property type="evidence" value="ECO:0007669"/>
    <property type="project" value="UniProtKB-EC"/>
</dbReference>
<dbReference type="InterPro" id="IPR001763">
    <property type="entry name" value="Rhodanese-like_dom"/>
</dbReference>
<protein>
    <recommendedName>
        <fullName evidence="2">protein-tyrosine-phosphatase</fullName>
        <ecNumber evidence="2">3.1.3.48</ecNumber>
    </recommendedName>
</protein>
<keyword evidence="6" id="KW-0131">Cell cycle</keyword>
<dbReference type="InterPro" id="IPR036873">
    <property type="entry name" value="Rhodanese-like_dom_sf"/>
</dbReference>
<dbReference type="KEGG" id="eiv:EIN_096370"/>
<dbReference type="VEuPathDB" id="AmoebaDB:EIN_096370"/>
<keyword evidence="5" id="KW-0904">Protein phosphatase</keyword>
<evidence type="ECO:0000256" key="4">
    <source>
        <dbReference type="ARBA" id="ARBA00022801"/>
    </source>
</evidence>
<organism evidence="8 9">
    <name type="scientific">Entamoeba invadens IP1</name>
    <dbReference type="NCBI Taxonomy" id="370355"/>
    <lineage>
        <taxon>Eukaryota</taxon>
        <taxon>Amoebozoa</taxon>
        <taxon>Evosea</taxon>
        <taxon>Archamoebae</taxon>
        <taxon>Mastigamoebida</taxon>
        <taxon>Entamoebidae</taxon>
        <taxon>Entamoeba</taxon>
    </lineage>
</organism>
<feature type="domain" description="Rhodanese" evidence="7">
    <location>
        <begin position="98"/>
        <end position="201"/>
    </location>
</feature>
<dbReference type="Pfam" id="PF00581">
    <property type="entry name" value="Rhodanese"/>
    <property type="match status" value="1"/>
</dbReference>
<reference evidence="8 9" key="1">
    <citation type="submission" date="2012-10" db="EMBL/GenBank/DDBJ databases">
        <authorList>
            <person name="Zafar N."/>
            <person name="Inman J."/>
            <person name="Hall N."/>
            <person name="Lorenzi H."/>
            <person name="Caler E."/>
        </authorList>
    </citation>
    <scope>NUCLEOTIDE SEQUENCE [LARGE SCALE GENOMIC DNA]</scope>
    <source>
        <strain evidence="8 9">IP1</strain>
    </source>
</reference>
<dbReference type="GO" id="GO:0005737">
    <property type="term" value="C:cytoplasm"/>
    <property type="evidence" value="ECO:0007669"/>
    <property type="project" value="TreeGrafter"/>
</dbReference>
<dbReference type="OMA" id="KECADAR"/>
<comment type="similarity">
    <text evidence="1">Belongs to the MPI phosphatase family.</text>
</comment>
<evidence type="ECO:0000256" key="6">
    <source>
        <dbReference type="ARBA" id="ARBA00023306"/>
    </source>
</evidence>
<dbReference type="RefSeq" id="XP_004254151.1">
    <property type="nucleotide sequence ID" value="XM_004254103.1"/>
</dbReference>
<dbReference type="GO" id="GO:0051301">
    <property type="term" value="P:cell division"/>
    <property type="evidence" value="ECO:0007669"/>
    <property type="project" value="UniProtKB-KW"/>
</dbReference>
<dbReference type="OrthoDB" id="26523at2759"/>
<evidence type="ECO:0000256" key="3">
    <source>
        <dbReference type="ARBA" id="ARBA00022618"/>
    </source>
</evidence>
<dbReference type="GO" id="GO:0110032">
    <property type="term" value="P:positive regulation of G2/MI transition of meiotic cell cycle"/>
    <property type="evidence" value="ECO:0007669"/>
    <property type="project" value="TreeGrafter"/>
</dbReference>
<keyword evidence="4" id="KW-0378">Hydrolase</keyword>
<keyword evidence="9" id="KW-1185">Reference proteome</keyword>
<dbReference type="GO" id="GO:0000086">
    <property type="term" value="P:G2/M transition of mitotic cell cycle"/>
    <property type="evidence" value="ECO:0007669"/>
    <property type="project" value="TreeGrafter"/>
</dbReference>
<evidence type="ECO:0000256" key="1">
    <source>
        <dbReference type="ARBA" id="ARBA00011065"/>
    </source>
</evidence>
<dbReference type="Gene3D" id="3.40.250.10">
    <property type="entry name" value="Rhodanese-like domain"/>
    <property type="match status" value="1"/>
</dbReference>
<dbReference type="GO" id="GO:0010971">
    <property type="term" value="P:positive regulation of G2/M transition of mitotic cell cycle"/>
    <property type="evidence" value="ECO:0007669"/>
    <property type="project" value="TreeGrafter"/>
</dbReference>
<dbReference type="PANTHER" id="PTHR10828:SF17">
    <property type="entry name" value="PROTEIN-TYROSINE-PHOSPHATASE"/>
    <property type="match status" value="1"/>
</dbReference>
<dbReference type="GO" id="GO:0005634">
    <property type="term" value="C:nucleus"/>
    <property type="evidence" value="ECO:0007669"/>
    <property type="project" value="TreeGrafter"/>
</dbReference>
<dbReference type="PANTHER" id="PTHR10828">
    <property type="entry name" value="M-PHASE INDUCER PHOSPHATASE DUAL SPECIFICITY PHOSPHATASE CDC25"/>
    <property type="match status" value="1"/>
</dbReference>
<dbReference type="AlphaFoldDB" id="A0A0A1U0H8"/>
<dbReference type="PRINTS" id="PR00716">
    <property type="entry name" value="MPIPHPHTASE"/>
</dbReference>
<accession>A0A0A1U0H8</accession>
<dbReference type="SUPFAM" id="SSF52821">
    <property type="entry name" value="Rhodanese/Cell cycle control phosphatase"/>
    <property type="match status" value="1"/>
</dbReference>
<dbReference type="GeneID" id="14886447"/>
<dbReference type="Proteomes" id="UP000014680">
    <property type="component" value="Unassembled WGS sequence"/>
</dbReference>
<sequence>MNKCFSFDSATTVFGSPASSPFNAPQETFSYHSTPKKSHDRPHRISKFNFSSISGQIVLPTTPRDTIPQVNNVLLSSEKSHVGVNSITVNTFKNAVEHNDNIIVVDCRYPFEFAMGHISSAINVWNEKLLKDVFPVYQGAVPIHNIVIFYCEYSGMRAPSLANKLHQLDVSSGNLYLTYPEIYVIKNGAFDVFNKAKKLFVGSYVAMNDKRYSKECADARAIAISLRQKRRCSTQSFTRESFSCDVY</sequence>
<evidence type="ECO:0000259" key="7">
    <source>
        <dbReference type="PROSITE" id="PS50206"/>
    </source>
</evidence>
<evidence type="ECO:0000313" key="9">
    <source>
        <dbReference type="Proteomes" id="UP000014680"/>
    </source>
</evidence>
<dbReference type="SMART" id="SM00450">
    <property type="entry name" value="RHOD"/>
    <property type="match status" value="1"/>
</dbReference>
<dbReference type="EMBL" id="KB206860">
    <property type="protein sequence ID" value="ELP87380.1"/>
    <property type="molecule type" value="Genomic_DNA"/>
</dbReference>
<keyword evidence="3" id="KW-0132">Cell division</keyword>
<dbReference type="EC" id="3.1.3.48" evidence="2"/>
<name>A0A0A1U0H8_ENTIV</name>
<gene>
    <name evidence="8" type="ORF">EIN_096370</name>
</gene>